<dbReference type="AlphaFoldDB" id="A0A0J1B4L2"/>
<reference evidence="1" key="1">
    <citation type="submission" date="2015-05" db="EMBL/GenBank/DDBJ databases">
        <title>Permanent draft genome of Rhodopirellula islandicus K833.</title>
        <authorList>
            <person name="Kizina J."/>
            <person name="Richter M."/>
            <person name="Glockner F.O."/>
            <person name="Harder J."/>
        </authorList>
    </citation>
    <scope>NUCLEOTIDE SEQUENCE [LARGE SCALE GENOMIC DNA]</scope>
    <source>
        <strain evidence="1">K833</strain>
    </source>
</reference>
<proteinExistence type="predicted"/>
<evidence type="ECO:0000313" key="2">
    <source>
        <dbReference type="Proteomes" id="UP000036367"/>
    </source>
</evidence>
<comment type="caution">
    <text evidence="1">The sequence shown here is derived from an EMBL/GenBank/DDBJ whole genome shotgun (WGS) entry which is preliminary data.</text>
</comment>
<dbReference type="PATRIC" id="fig|595434.4.peg.5977"/>
<sequence length="39" mass="4660">MFTTPVQSQREWSRSFFATWIGLDQVNRSLHVARIKPLR</sequence>
<dbReference type="Proteomes" id="UP000036367">
    <property type="component" value="Unassembled WGS sequence"/>
</dbReference>
<accession>A0A0J1B4L2</accession>
<gene>
    <name evidence="1" type="ORF">RISK_006289</name>
</gene>
<protein>
    <submittedName>
        <fullName evidence="1">Uncharacterized protein</fullName>
    </submittedName>
</protein>
<organism evidence="1 2">
    <name type="scientific">Rhodopirellula islandica</name>
    <dbReference type="NCBI Taxonomy" id="595434"/>
    <lineage>
        <taxon>Bacteria</taxon>
        <taxon>Pseudomonadati</taxon>
        <taxon>Planctomycetota</taxon>
        <taxon>Planctomycetia</taxon>
        <taxon>Pirellulales</taxon>
        <taxon>Pirellulaceae</taxon>
        <taxon>Rhodopirellula</taxon>
    </lineage>
</organism>
<name>A0A0J1B4L2_RHOIS</name>
<evidence type="ECO:0000313" key="1">
    <source>
        <dbReference type="EMBL" id="KLU01790.1"/>
    </source>
</evidence>
<keyword evidence="2" id="KW-1185">Reference proteome</keyword>
<dbReference type="EMBL" id="LECT01000050">
    <property type="protein sequence ID" value="KLU01790.1"/>
    <property type="molecule type" value="Genomic_DNA"/>
</dbReference>